<feature type="region of interest" description="Disordered" evidence="7">
    <location>
        <begin position="38"/>
        <end position="76"/>
    </location>
</feature>
<keyword evidence="8" id="KW-1133">Transmembrane helix</keyword>
<evidence type="ECO:0000256" key="3">
    <source>
        <dbReference type="ARBA" id="ARBA00031109"/>
    </source>
</evidence>
<keyword evidence="8" id="KW-0812">Transmembrane</keyword>
<dbReference type="PROSITE" id="PS50980">
    <property type="entry name" value="COA_CT_NTER"/>
    <property type="match status" value="1"/>
</dbReference>
<dbReference type="SUPFAM" id="SSF52096">
    <property type="entry name" value="ClpP/crotonase"/>
    <property type="match status" value="2"/>
</dbReference>
<dbReference type="InterPro" id="IPR045190">
    <property type="entry name" value="MCCB/AccD1-like"/>
</dbReference>
<dbReference type="WBParaSite" id="maker-uti_cns_0017745-snap-gene-0.2-mRNA-1">
    <property type="protein sequence ID" value="maker-uti_cns_0017745-snap-gene-0.2-mRNA-1"/>
    <property type="gene ID" value="maker-uti_cns_0017745-snap-gene-0.2"/>
</dbReference>
<comment type="catalytic activity">
    <reaction evidence="6">
        <text>3-methylbut-2-enoyl-CoA + hydrogencarbonate + ATP = 3-methyl-(2E)-glutaconyl-CoA + ADP + phosphate + H(+)</text>
        <dbReference type="Rhea" id="RHEA:13589"/>
        <dbReference type="ChEBI" id="CHEBI:15378"/>
        <dbReference type="ChEBI" id="CHEBI:17544"/>
        <dbReference type="ChEBI" id="CHEBI:30616"/>
        <dbReference type="ChEBI" id="CHEBI:43474"/>
        <dbReference type="ChEBI" id="CHEBI:57344"/>
        <dbReference type="ChEBI" id="CHEBI:57346"/>
        <dbReference type="ChEBI" id="CHEBI:456216"/>
        <dbReference type="EC" id="6.4.1.4"/>
    </reaction>
</comment>
<protein>
    <recommendedName>
        <fullName evidence="2">methylcrotonoyl-CoA carboxylase</fullName>
        <ecNumber evidence="2">6.4.1.4</ecNumber>
    </recommendedName>
    <alternativeName>
        <fullName evidence="5">3-methylcrotonyl-CoA carboxylase 2</fullName>
    </alternativeName>
    <alternativeName>
        <fullName evidence="3">3-methylcrotonyl-CoA carboxylase non-biotin-containing subunit</fullName>
    </alternativeName>
    <alternativeName>
        <fullName evidence="4">3-methylcrotonyl-CoA:carbon dioxide ligase subunit beta</fullName>
    </alternativeName>
</protein>
<reference evidence="11" key="1">
    <citation type="submission" date="2016-11" db="UniProtKB">
        <authorList>
            <consortium name="WormBaseParasite"/>
        </authorList>
    </citation>
    <scope>IDENTIFICATION</scope>
</reference>
<dbReference type="PANTHER" id="PTHR22855">
    <property type="entry name" value="ACETYL, PROPIONYL, PYRUVATE, AND GLUTACONYL CARBOXYLASE-RELATED"/>
    <property type="match status" value="1"/>
</dbReference>
<proteinExistence type="predicted"/>
<dbReference type="GO" id="GO:0004485">
    <property type="term" value="F:methylcrotonoyl-CoA carboxylase activity"/>
    <property type="evidence" value="ECO:0007669"/>
    <property type="project" value="UniProtKB-EC"/>
</dbReference>
<dbReference type="PANTHER" id="PTHR22855:SF47">
    <property type="entry name" value="METHYLCROTONOYL-COA CARBOXYLASE"/>
    <property type="match status" value="1"/>
</dbReference>
<evidence type="ECO:0000256" key="8">
    <source>
        <dbReference type="SAM" id="Phobius"/>
    </source>
</evidence>
<dbReference type="Pfam" id="PF01039">
    <property type="entry name" value="Carboxyl_trans"/>
    <property type="match status" value="1"/>
</dbReference>
<evidence type="ECO:0000256" key="6">
    <source>
        <dbReference type="ARBA" id="ARBA00052347"/>
    </source>
</evidence>
<evidence type="ECO:0000256" key="5">
    <source>
        <dbReference type="ARBA" id="ARBA00031404"/>
    </source>
</evidence>
<dbReference type="UniPathway" id="UPA00363">
    <property type="reaction ID" value="UER00861"/>
</dbReference>
<organism evidence="10 11">
    <name type="scientific">Macrostomum lignano</name>
    <dbReference type="NCBI Taxonomy" id="282301"/>
    <lineage>
        <taxon>Eukaryota</taxon>
        <taxon>Metazoa</taxon>
        <taxon>Spiralia</taxon>
        <taxon>Lophotrochozoa</taxon>
        <taxon>Platyhelminthes</taxon>
        <taxon>Rhabditophora</taxon>
        <taxon>Macrostomorpha</taxon>
        <taxon>Macrostomida</taxon>
        <taxon>Macrostomidae</taxon>
        <taxon>Macrostomum</taxon>
    </lineage>
</organism>
<evidence type="ECO:0000256" key="1">
    <source>
        <dbReference type="ARBA" id="ARBA00025711"/>
    </source>
</evidence>
<keyword evidence="8" id="KW-0472">Membrane</keyword>
<dbReference type="GO" id="GO:0005739">
    <property type="term" value="C:mitochondrion"/>
    <property type="evidence" value="ECO:0007669"/>
    <property type="project" value="TreeGrafter"/>
</dbReference>
<dbReference type="GO" id="GO:0006552">
    <property type="term" value="P:L-leucine catabolic process"/>
    <property type="evidence" value="ECO:0007669"/>
    <property type="project" value="UniProtKB-UniPathway"/>
</dbReference>
<feature type="domain" description="CoA carboxyltransferase N-terminal" evidence="9">
    <location>
        <begin position="99"/>
        <end position="281"/>
    </location>
</feature>
<dbReference type="AlphaFoldDB" id="A0A1I8IW71"/>
<dbReference type="Gene3D" id="3.90.226.10">
    <property type="entry name" value="2-enoyl-CoA Hydratase, Chain A, domain 1"/>
    <property type="match status" value="2"/>
</dbReference>
<keyword evidence="10" id="KW-1185">Reference proteome</keyword>
<sequence length="849" mass="89771">PPRIAHHGGHCAPCSAPRWRSCSWAASLKQPLRCAACRPRWTPSRPRPAPAGGRAPPAPLQRQQEGGAEAAPADAVRQRQVLRDQPAGGPRHALRHPFGRISDRLCIAAANDATVKGGTLYPIGVKKMLRLQELSGTCRIPIVYLVDSGGAFLPLQSEIFPDAQHGGRTFFNEATLNARGVAQLALVLGSSTAGGAYVPTMCDQVVMVDRIGHVFLGGPPLVQAALGEVVSADELGGAALHSHTSGCSDHFAGDEAEGFRLMREIAGTLPRPPPPPPAEPPADPMFPGAELASLGLNLLPREGEARRIGLLNILARLLDSSQLLEFKPTFSHGLVCGFGRICGRTVGLMGSWTRLGEKDAVKGAHFLELCGHRGLPLVSLVHTELDLPEPAGSEALAESAAACLRAKARMMALSAAFPLPRLSLIVGDAAGCDYFLMVRRAGDPRWNSWGVATLMAEGPLQIDAQKMVFKILKASGGRCMSPDFLLAWPNGRLSERLDAAEPGADAFKAAGQLWIDDVIRPAETRLQLDRLLRLSLHYSGLPVHSAGPVARQQQHSGSRPTYWQMPAYSAVRDGDGQARLRLVASRWGGSGRGRRRLGLLLLLLMVRVLGQGLRVRVGRPVPAQQGVLLLRVLILGLLVSIGAAVMARLLLLLVAGALARPAVVFFQVDGQNVRVLKFLLSVANERSAHLKAGAIGVPRPGLGLLHPGQLNIVHEARVLEHVGPVSEPAAAERALVRPLTRMHRDVPAQVGGGGEPLAAVVALVLGAGPAGLGGPSRPASCRLQAAAAAENFLTGGFVCEAAQVQANAVGPVGGDDLPAVLLVVRLRQLVPVHPDVLQQLQHLGGQVRD</sequence>
<evidence type="ECO:0000256" key="7">
    <source>
        <dbReference type="SAM" id="MobiDB-lite"/>
    </source>
</evidence>
<dbReference type="EC" id="6.4.1.4" evidence="2"/>
<dbReference type="GO" id="GO:1905202">
    <property type="term" value="C:methylcrotonoyl-CoA carboxylase complex"/>
    <property type="evidence" value="ECO:0007669"/>
    <property type="project" value="TreeGrafter"/>
</dbReference>
<name>A0A1I8IW71_9PLAT</name>
<dbReference type="InterPro" id="IPR029045">
    <property type="entry name" value="ClpP/crotonase-like_dom_sf"/>
</dbReference>
<feature type="transmembrane region" description="Helical" evidence="8">
    <location>
        <begin position="597"/>
        <end position="616"/>
    </location>
</feature>
<dbReference type="InterPro" id="IPR034733">
    <property type="entry name" value="AcCoA_carboxyl_beta"/>
</dbReference>
<accession>A0A1I8IW71</accession>
<evidence type="ECO:0000256" key="2">
    <source>
        <dbReference type="ARBA" id="ARBA00026116"/>
    </source>
</evidence>
<evidence type="ECO:0000259" key="9">
    <source>
        <dbReference type="PROSITE" id="PS50980"/>
    </source>
</evidence>
<evidence type="ECO:0000313" key="10">
    <source>
        <dbReference type="Proteomes" id="UP000095280"/>
    </source>
</evidence>
<dbReference type="Proteomes" id="UP000095280">
    <property type="component" value="Unplaced"/>
</dbReference>
<evidence type="ECO:0000256" key="4">
    <source>
        <dbReference type="ARBA" id="ARBA00031237"/>
    </source>
</evidence>
<feature type="transmembrane region" description="Helical" evidence="8">
    <location>
        <begin position="628"/>
        <end position="651"/>
    </location>
</feature>
<dbReference type="InterPro" id="IPR011762">
    <property type="entry name" value="COA_CT_N"/>
</dbReference>
<evidence type="ECO:0000313" key="11">
    <source>
        <dbReference type="WBParaSite" id="maker-uti_cns_0017745-snap-gene-0.2-mRNA-1"/>
    </source>
</evidence>
<comment type="pathway">
    <text evidence="1">Amino-acid degradation; L-leucine degradation; (S)-3-hydroxy-3-methylglutaryl-CoA from 3-isovaleryl-CoA: step 2/3.</text>
</comment>